<dbReference type="AlphaFoldDB" id="A0A195DEH8"/>
<dbReference type="EMBL" id="KQ980979">
    <property type="protein sequence ID" value="KYN10829.1"/>
    <property type="molecule type" value="Genomic_DNA"/>
</dbReference>
<keyword evidence="1" id="KW-0812">Transmembrane</keyword>
<keyword evidence="1" id="KW-1133">Transmembrane helix</keyword>
<dbReference type="Proteomes" id="UP000078492">
    <property type="component" value="Unassembled WGS sequence"/>
</dbReference>
<evidence type="ECO:0000313" key="3">
    <source>
        <dbReference type="Proteomes" id="UP000078492"/>
    </source>
</evidence>
<gene>
    <name evidence="2" type="ORF">ALC57_17029</name>
</gene>
<keyword evidence="1" id="KW-0472">Membrane</keyword>
<reference evidence="2 3" key="1">
    <citation type="submission" date="2015-09" db="EMBL/GenBank/DDBJ databases">
        <title>Trachymyrmex cornetzi WGS genome.</title>
        <authorList>
            <person name="Nygaard S."/>
            <person name="Hu H."/>
            <person name="Boomsma J."/>
            <person name="Zhang G."/>
        </authorList>
    </citation>
    <scope>NUCLEOTIDE SEQUENCE [LARGE SCALE GENOMIC DNA]</scope>
    <source>
        <strain evidence="2">Tcor2-1</strain>
        <tissue evidence="2">Whole body</tissue>
    </source>
</reference>
<keyword evidence="3" id="KW-1185">Reference proteome</keyword>
<evidence type="ECO:0000256" key="1">
    <source>
        <dbReference type="SAM" id="Phobius"/>
    </source>
</evidence>
<protein>
    <submittedName>
        <fullName evidence="2">Uncharacterized protein</fullName>
    </submittedName>
</protein>
<name>A0A195DEH8_9HYME</name>
<sequence length="93" mass="11042">MHQRLYFISKPVLPICESPLTASKLKTVQVFRPNVSRRTMQSKGRNKAVQYICSCACMMSQILSIHEFHGIGYTLYIYMLRVWLHIMYTRYTY</sequence>
<feature type="transmembrane region" description="Helical" evidence="1">
    <location>
        <begin position="71"/>
        <end position="88"/>
    </location>
</feature>
<evidence type="ECO:0000313" key="2">
    <source>
        <dbReference type="EMBL" id="KYN10829.1"/>
    </source>
</evidence>
<proteinExistence type="predicted"/>
<organism evidence="2 3">
    <name type="scientific">Trachymyrmex cornetzi</name>
    <dbReference type="NCBI Taxonomy" id="471704"/>
    <lineage>
        <taxon>Eukaryota</taxon>
        <taxon>Metazoa</taxon>
        <taxon>Ecdysozoa</taxon>
        <taxon>Arthropoda</taxon>
        <taxon>Hexapoda</taxon>
        <taxon>Insecta</taxon>
        <taxon>Pterygota</taxon>
        <taxon>Neoptera</taxon>
        <taxon>Endopterygota</taxon>
        <taxon>Hymenoptera</taxon>
        <taxon>Apocrita</taxon>
        <taxon>Aculeata</taxon>
        <taxon>Formicoidea</taxon>
        <taxon>Formicidae</taxon>
        <taxon>Myrmicinae</taxon>
        <taxon>Trachymyrmex</taxon>
    </lineage>
</organism>
<accession>A0A195DEH8</accession>